<dbReference type="EMBL" id="BMLM01000001">
    <property type="protein sequence ID" value="GGN76795.1"/>
    <property type="molecule type" value="Genomic_DNA"/>
</dbReference>
<evidence type="ECO:0000313" key="2">
    <source>
        <dbReference type="Proteomes" id="UP000626982"/>
    </source>
</evidence>
<comment type="caution">
    <text evidence="1">The sequence shown here is derived from an EMBL/GenBank/DDBJ whole genome shotgun (WGS) entry which is preliminary data.</text>
</comment>
<protein>
    <recommendedName>
        <fullName evidence="3">Asp23 family, cell envelope-related function</fullName>
    </recommendedName>
</protein>
<organism evidence="1 2">
    <name type="scientific">Agrococcus terreus</name>
    <dbReference type="NCBI Taxonomy" id="574649"/>
    <lineage>
        <taxon>Bacteria</taxon>
        <taxon>Bacillati</taxon>
        <taxon>Actinomycetota</taxon>
        <taxon>Actinomycetes</taxon>
        <taxon>Micrococcales</taxon>
        <taxon>Microbacteriaceae</taxon>
        <taxon>Agrococcus</taxon>
    </lineage>
</organism>
<proteinExistence type="predicted"/>
<evidence type="ECO:0000313" key="1">
    <source>
        <dbReference type="EMBL" id="GGN76795.1"/>
    </source>
</evidence>
<name>A0ABQ2K9B4_9MICO</name>
<dbReference type="Proteomes" id="UP000626982">
    <property type="component" value="Unassembled WGS sequence"/>
</dbReference>
<evidence type="ECO:0008006" key="3">
    <source>
        <dbReference type="Google" id="ProtNLM"/>
    </source>
</evidence>
<dbReference type="RefSeq" id="WP_188714798.1">
    <property type="nucleotide sequence ID" value="NZ_BAABBD010000001.1"/>
</dbReference>
<keyword evidence="2" id="KW-1185">Reference proteome</keyword>
<accession>A0ABQ2K9B4</accession>
<reference evidence="2" key="1">
    <citation type="journal article" date="2019" name="Int. J. Syst. Evol. Microbiol.">
        <title>The Global Catalogue of Microorganisms (GCM) 10K type strain sequencing project: providing services to taxonomists for standard genome sequencing and annotation.</title>
        <authorList>
            <consortium name="The Broad Institute Genomics Platform"/>
            <consortium name="The Broad Institute Genome Sequencing Center for Infectious Disease"/>
            <person name="Wu L."/>
            <person name="Ma J."/>
        </authorList>
    </citation>
    <scope>NUCLEOTIDE SEQUENCE [LARGE SCALE GENOMIC DNA]</scope>
    <source>
        <strain evidence="2">CGMCC 1.6960</strain>
    </source>
</reference>
<gene>
    <name evidence="1" type="ORF">GCM10010968_00530</name>
</gene>
<sequence length="103" mass="10873">MTLELPGSVRIAPRALRQAVRAVAAETLGAPPSEVRAEVLERGGSLALRIAGPMRRTHQPLLVAAEDARRHLLERAGAITGAALAGCELRITACIAHEAPRAR</sequence>